<evidence type="ECO:0000313" key="2">
    <source>
        <dbReference type="Proteomes" id="UP000190306"/>
    </source>
</evidence>
<protein>
    <submittedName>
        <fullName evidence="1">Uncharacterized protein</fullName>
    </submittedName>
</protein>
<dbReference type="Proteomes" id="UP000190306">
    <property type="component" value="Chromosome"/>
</dbReference>
<proteinExistence type="predicted"/>
<name>A0ABX3LSY3_STRAT</name>
<organism evidence="1 2">
    <name type="scientific">Streptomyces antibioticus</name>
    <dbReference type="NCBI Taxonomy" id="1890"/>
    <lineage>
        <taxon>Bacteria</taxon>
        <taxon>Bacillati</taxon>
        <taxon>Actinomycetota</taxon>
        <taxon>Actinomycetes</taxon>
        <taxon>Kitasatosporales</taxon>
        <taxon>Streptomycetaceae</taxon>
        <taxon>Streptomyces</taxon>
    </lineage>
</organism>
<reference evidence="1 2" key="1">
    <citation type="submission" date="2015-07" db="EMBL/GenBank/DDBJ databases">
        <title>Draft Genome Sequence of Streptomyces antibioticus, IMRU 3720 reveals insights in the evolution of actinomycin biosynthetic gene clusters in Streptomyces.</title>
        <authorList>
            <person name="Crnovcic I."/>
            <person name="Ruckert C."/>
            <person name="Kalinowksi J."/>
            <person name="Keller U."/>
        </authorList>
    </citation>
    <scope>NUCLEOTIDE SEQUENCE [LARGE SCALE GENOMIC DNA]</scope>
    <source>
        <strain evidence="1 2">DSM 41481</strain>
    </source>
</reference>
<dbReference type="EMBL" id="LHQL01000006">
    <property type="protein sequence ID" value="OOQ53895.1"/>
    <property type="molecule type" value="Genomic_DNA"/>
</dbReference>
<evidence type="ECO:0000313" key="1">
    <source>
        <dbReference type="EMBL" id="OOQ53895.1"/>
    </source>
</evidence>
<gene>
    <name evidence="1" type="ORF">AFM16_09100</name>
</gene>
<accession>A0ABX3LSY3</accession>
<comment type="caution">
    <text evidence="1">The sequence shown here is derived from an EMBL/GenBank/DDBJ whole genome shotgun (WGS) entry which is preliminary data.</text>
</comment>
<keyword evidence="2" id="KW-1185">Reference proteome</keyword>
<sequence length="61" mass="6561">MPGRVLRALSAGFIEGARRHAGITFEYARKDYGNGSEPIVRVTLDGVSEDVVPAETCVVIL</sequence>